<feature type="compositionally biased region" description="Basic residues" evidence="3">
    <location>
        <begin position="689"/>
        <end position="702"/>
    </location>
</feature>
<sequence length="803" mass="90840">MWSFYIQFIKIIQFINGYILCLTLIQSTITAQSLNCLPGCKCSTNELNTSVAVICCLIDHNRLLSLSQVINDYPTDIKNCDSDLNHYSSSLNSNNINEWPSYTLCLPLWRQLKIQLTENSWPTLITNHKKRSTESKCMLNLERLAIVGQLNTYDGFIQLDTNEFHNYFFSNNANSALKLQRFTIEQTSLHRISQGFFDEIHAVNLIDLEIRRNVNLTDKGFGVGWLANMKQLQSLDLSLNHLYTINLANWGLPKHHVSLLNLDLSGNHLVHLKAQTFIRLPNLIYLNLANNYLTTLSSNVFYGLNHLKFLDLQGNQLKMHSLTLTVPNFHIILPELKQLILSRNPLAIPKFSSSNNVMNNNDAEQPIWWFTDSCPKFLTTLHLENIEPTKYIKHSMNQSLMKLPTFAWDYCDSLTDVYLTHNDWLTCLDRRWLGVALLSHEAGILSNRFRIHPSTLELCPVRFDSIRNHDGATKSGILTDTSSTNGSQLLGTTHLQTTSISLSSIYWPISTEDSVHAAVVNTQNHKNNLVSGSINASINSWIILCIVVILICVVFFTIVFATIYCMRFVNKRLNKQISYTSSLMTNGLNHHQQQNHLTPDLSTYKAANSMDVSSRILPPYSFNCMDLNKTNQLFHYTDIHPMCSSCFSLKRSITQPVSPADSGLEDGTPLTLQQTRHAFPSLDRPSQRSSRRSRHHHNHHHRRALLDIGFTRCPSTSVSSLLLLQHSPNHHVPEMSYGWPASMNFSSHRVNAATSTDDVSIGPVSTSVDTGDACSTPSDKVLPISMSECKESTPVNTITNNNN</sequence>
<keyword evidence="4" id="KW-1133">Transmembrane helix</keyword>
<keyword evidence="6" id="KW-1185">Reference proteome</keyword>
<gene>
    <name evidence="5" type="ORF">MN116_004946</name>
</gene>
<keyword evidence="4" id="KW-0472">Membrane</keyword>
<keyword evidence="4" id="KW-0812">Transmembrane</keyword>
<dbReference type="Gene3D" id="3.80.10.10">
    <property type="entry name" value="Ribonuclease Inhibitor"/>
    <property type="match status" value="1"/>
</dbReference>
<keyword evidence="2" id="KW-0677">Repeat</keyword>
<dbReference type="InterPro" id="IPR001611">
    <property type="entry name" value="Leu-rich_rpt"/>
</dbReference>
<dbReference type="PANTHER" id="PTHR24366">
    <property type="entry name" value="IG(IMMUNOGLOBULIN) AND LRR(LEUCINE RICH REPEAT) DOMAINS"/>
    <property type="match status" value="1"/>
</dbReference>
<evidence type="ECO:0000256" key="4">
    <source>
        <dbReference type="SAM" id="Phobius"/>
    </source>
</evidence>
<dbReference type="InterPro" id="IPR003591">
    <property type="entry name" value="Leu-rich_rpt_typical-subtyp"/>
</dbReference>
<organism evidence="5 6">
    <name type="scientific">Schistosoma mekongi</name>
    <name type="common">Parasitic worm</name>
    <dbReference type="NCBI Taxonomy" id="38744"/>
    <lineage>
        <taxon>Eukaryota</taxon>
        <taxon>Metazoa</taxon>
        <taxon>Spiralia</taxon>
        <taxon>Lophotrochozoa</taxon>
        <taxon>Platyhelminthes</taxon>
        <taxon>Trematoda</taxon>
        <taxon>Digenea</taxon>
        <taxon>Strigeidida</taxon>
        <taxon>Schistosomatoidea</taxon>
        <taxon>Schistosomatidae</taxon>
        <taxon>Schistosoma</taxon>
    </lineage>
</organism>
<evidence type="ECO:0000256" key="2">
    <source>
        <dbReference type="ARBA" id="ARBA00022737"/>
    </source>
</evidence>
<dbReference type="InterPro" id="IPR032675">
    <property type="entry name" value="LRR_dom_sf"/>
</dbReference>
<reference evidence="5" key="2">
    <citation type="journal article" date="2023" name="Infect Dis Poverty">
        <title>Chromosome-scale genome of the human blood fluke Schistosoma mekongi and its implications for public health.</title>
        <authorList>
            <person name="Zhou M."/>
            <person name="Xu L."/>
            <person name="Xu D."/>
            <person name="Chen W."/>
            <person name="Khan J."/>
            <person name="Hu Y."/>
            <person name="Huang H."/>
            <person name="Wei H."/>
            <person name="Zhang Y."/>
            <person name="Chusongsang P."/>
            <person name="Tanasarnprasert K."/>
            <person name="Hu X."/>
            <person name="Limpanont Y."/>
            <person name="Lv Z."/>
        </authorList>
    </citation>
    <scope>NUCLEOTIDE SEQUENCE</scope>
    <source>
        <strain evidence="5">LV_2022a</strain>
    </source>
</reference>
<protein>
    <submittedName>
        <fullName evidence="5">Uncharacterized protein</fullName>
    </submittedName>
</protein>
<keyword evidence="1" id="KW-0433">Leucine-rich repeat</keyword>
<name>A0AAE1ZCJ7_SCHME</name>
<comment type="caution">
    <text evidence="5">The sequence shown here is derived from an EMBL/GenBank/DDBJ whole genome shotgun (WGS) entry which is preliminary data.</text>
</comment>
<evidence type="ECO:0000313" key="6">
    <source>
        <dbReference type="Proteomes" id="UP001292079"/>
    </source>
</evidence>
<reference evidence="5" key="1">
    <citation type="submission" date="2022-04" db="EMBL/GenBank/DDBJ databases">
        <authorList>
            <person name="Xu L."/>
            <person name="Lv Z."/>
        </authorList>
    </citation>
    <scope>NUCLEOTIDE SEQUENCE</scope>
    <source>
        <strain evidence="5">LV_2022a</strain>
    </source>
</reference>
<dbReference type="PANTHER" id="PTHR24366:SF96">
    <property type="entry name" value="LEUCINE RICH REPEAT CONTAINING 53"/>
    <property type="match status" value="1"/>
</dbReference>
<accession>A0AAE1ZCJ7</accession>
<dbReference type="SUPFAM" id="SSF52058">
    <property type="entry name" value="L domain-like"/>
    <property type="match status" value="1"/>
</dbReference>
<dbReference type="SMART" id="SM00369">
    <property type="entry name" value="LRR_TYP"/>
    <property type="match status" value="5"/>
</dbReference>
<dbReference type="Proteomes" id="UP001292079">
    <property type="component" value="Unassembled WGS sequence"/>
</dbReference>
<dbReference type="PROSITE" id="PS51450">
    <property type="entry name" value="LRR"/>
    <property type="match status" value="1"/>
</dbReference>
<dbReference type="Pfam" id="PF13855">
    <property type="entry name" value="LRR_8"/>
    <property type="match status" value="1"/>
</dbReference>
<evidence type="ECO:0000256" key="3">
    <source>
        <dbReference type="SAM" id="MobiDB-lite"/>
    </source>
</evidence>
<feature type="transmembrane region" description="Helical" evidence="4">
    <location>
        <begin position="541"/>
        <end position="566"/>
    </location>
</feature>
<dbReference type="AlphaFoldDB" id="A0AAE1ZCJ7"/>
<proteinExistence type="predicted"/>
<evidence type="ECO:0000313" key="5">
    <source>
        <dbReference type="EMBL" id="KAK4471526.1"/>
    </source>
</evidence>
<feature type="region of interest" description="Disordered" evidence="3">
    <location>
        <begin position="658"/>
        <end position="702"/>
    </location>
</feature>
<evidence type="ECO:0000256" key="1">
    <source>
        <dbReference type="ARBA" id="ARBA00022614"/>
    </source>
</evidence>
<dbReference type="EMBL" id="JALJAT010000003">
    <property type="protein sequence ID" value="KAK4471526.1"/>
    <property type="molecule type" value="Genomic_DNA"/>
</dbReference>